<name>A0A4Y4E0Q3_CELCE</name>
<feature type="region of interest" description="Disordered" evidence="2">
    <location>
        <begin position="239"/>
        <end position="259"/>
    </location>
</feature>
<dbReference type="GO" id="GO:0016151">
    <property type="term" value="F:nickel cation binding"/>
    <property type="evidence" value="ECO:0007669"/>
    <property type="project" value="InterPro"/>
</dbReference>
<reference evidence="3 4" key="1">
    <citation type="submission" date="2019-06" db="EMBL/GenBank/DDBJ databases">
        <title>Whole genome shotgun sequence of Cellulosimicrobium cellulans NBRC 15516.</title>
        <authorList>
            <person name="Hosoyama A."/>
            <person name="Uohara A."/>
            <person name="Ohji S."/>
            <person name="Ichikawa N."/>
        </authorList>
    </citation>
    <scope>NUCLEOTIDE SEQUENCE [LARGE SCALE GENOMIC DNA]</scope>
    <source>
        <strain evidence="3 4">NBRC 15516</strain>
    </source>
</reference>
<evidence type="ECO:0000313" key="4">
    <source>
        <dbReference type="Proteomes" id="UP000316659"/>
    </source>
</evidence>
<dbReference type="Pfam" id="PF01774">
    <property type="entry name" value="UreD"/>
    <property type="match status" value="1"/>
</dbReference>
<evidence type="ECO:0008006" key="5">
    <source>
        <dbReference type="Google" id="ProtNLM"/>
    </source>
</evidence>
<dbReference type="AlphaFoldDB" id="A0A4Y4E0Q3"/>
<evidence type="ECO:0000313" key="3">
    <source>
        <dbReference type="EMBL" id="GED10543.1"/>
    </source>
</evidence>
<dbReference type="RefSeq" id="WP_255318844.1">
    <property type="nucleotide sequence ID" value="NZ_BJNZ01000016.1"/>
</dbReference>
<dbReference type="EMBL" id="BJNZ01000016">
    <property type="protein sequence ID" value="GED10543.1"/>
    <property type="molecule type" value="Genomic_DNA"/>
</dbReference>
<evidence type="ECO:0000256" key="2">
    <source>
        <dbReference type="SAM" id="MobiDB-lite"/>
    </source>
</evidence>
<evidence type="ECO:0000256" key="1">
    <source>
        <dbReference type="ARBA" id="ARBA00023186"/>
    </source>
</evidence>
<proteinExistence type="predicted"/>
<feature type="region of interest" description="Disordered" evidence="2">
    <location>
        <begin position="298"/>
        <end position="317"/>
    </location>
</feature>
<dbReference type="Proteomes" id="UP000316659">
    <property type="component" value="Unassembled WGS sequence"/>
</dbReference>
<feature type="region of interest" description="Disordered" evidence="2">
    <location>
        <begin position="151"/>
        <end position="193"/>
    </location>
</feature>
<gene>
    <name evidence="3" type="ORF">CCE02nite_25420</name>
</gene>
<comment type="caution">
    <text evidence="3">The sequence shown here is derived from an EMBL/GenBank/DDBJ whole genome shotgun (WGS) entry which is preliminary data.</text>
</comment>
<organism evidence="3 4">
    <name type="scientific">Cellulosimicrobium cellulans</name>
    <name type="common">Arthrobacter luteus</name>
    <dbReference type="NCBI Taxonomy" id="1710"/>
    <lineage>
        <taxon>Bacteria</taxon>
        <taxon>Bacillati</taxon>
        <taxon>Actinomycetota</taxon>
        <taxon>Actinomycetes</taxon>
        <taxon>Micrococcales</taxon>
        <taxon>Promicromonosporaceae</taxon>
        <taxon>Cellulosimicrobium</taxon>
    </lineage>
</organism>
<dbReference type="InterPro" id="IPR002669">
    <property type="entry name" value="UreD"/>
</dbReference>
<keyword evidence="1" id="KW-0143">Chaperone</keyword>
<accession>A0A4Y4E0Q3</accession>
<protein>
    <recommendedName>
        <fullName evidence="5">Urease accessory protein UreD</fullName>
    </recommendedName>
</protein>
<sequence>MDEVTRVGAYRDAGRVRCDLRPGALSPRVLSTGPGVARVALVATRALLLGGDRVRVEVHVGEGVELELVEVSGTVAYAGRGRSASWDVDVRVDAGGLLVWDALPFVVADGADVERTTRVSLAAGGARREQGVALLRETLVLGRSGEVGGRLRSRTRVDLSEPAASPAPRGVGRTGESATPDGSGPPWRSDPARPEHVRELFVEDLDLDDDRTLPGILGDARVVDSVLCLGARPPVIDALSGTRPAPTQRSGPPTPAGPLRLDLDGPGAIARHLGASTHDAGIDAVVTAWAARARAARRTVSPGDDAPPCRAAPSGTVHRDHRTTLLTTGA</sequence>